<dbReference type="Pfam" id="PF09230">
    <property type="entry name" value="DFF40"/>
    <property type="match status" value="1"/>
</dbReference>
<evidence type="ECO:0000256" key="1">
    <source>
        <dbReference type="ARBA" id="ARBA00004123"/>
    </source>
</evidence>
<dbReference type="Proteomes" id="UP000694851">
    <property type="component" value="Unplaced"/>
</dbReference>
<evidence type="ECO:0000256" key="2">
    <source>
        <dbReference type="ARBA" id="ARBA00004496"/>
    </source>
</evidence>
<dbReference type="SUPFAM" id="SSF54060">
    <property type="entry name" value="His-Me finger endonucleases"/>
    <property type="match status" value="1"/>
</dbReference>
<dbReference type="Pfam" id="PF02017">
    <property type="entry name" value="CIDE-N"/>
    <property type="match status" value="1"/>
</dbReference>
<comment type="subcellular location">
    <subcellularLocation>
        <location evidence="2">Cytoplasm</location>
    </subcellularLocation>
    <subcellularLocation>
        <location evidence="1">Nucleus</location>
    </subcellularLocation>
</comment>
<dbReference type="GO" id="GO:0005634">
    <property type="term" value="C:nucleus"/>
    <property type="evidence" value="ECO:0007669"/>
    <property type="project" value="UniProtKB-SubCell"/>
</dbReference>
<keyword evidence="6" id="KW-0378">Hydrolase</keyword>
<evidence type="ECO:0000256" key="7">
    <source>
        <dbReference type="ARBA" id="ARBA00023242"/>
    </source>
</evidence>
<dbReference type="FunFam" id="3.10.20.10:FF:000006">
    <property type="entry name" value="DNA fragmentation factor subunit beta"/>
    <property type="match status" value="1"/>
</dbReference>
<evidence type="ECO:0000313" key="14">
    <source>
        <dbReference type="RefSeq" id="XP_019483034.1"/>
    </source>
</evidence>
<evidence type="ECO:0000256" key="4">
    <source>
        <dbReference type="ARBA" id="ARBA00022703"/>
    </source>
</evidence>
<protein>
    <recommendedName>
        <fullName evidence="10">DNA fragmentation factor subunit beta</fullName>
    </recommendedName>
</protein>
<dbReference type="InterPro" id="IPR015311">
    <property type="entry name" value="DFF40_C"/>
</dbReference>
<dbReference type="AlphaFoldDB" id="A0A8B7Q2Q1"/>
<keyword evidence="4 11" id="KW-0053">Apoptosis</keyword>
<evidence type="ECO:0000259" key="12">
    <source>
        <dbReference type="PROSITE" id="PS51135"/>
    </source>
</evidence>
<dbReference type="GO" id="GO:0004520">
    <property type="term" value="F:DNA endonuclease activity"/>
    <property type="evidence" value="ECO:0007669"/>
    <property type="project" value="InterPro"/>
</dbReference>
<dbReference type="InterPro" id="IPR039729">
    <property type="entry name" value="DFF40"/>
</dbReference>
<evidence type="ECO:0000256" key="3">
    <source>
        <dbReference type="ARBA" id="ARBA00022490"/>
    </source>
</evidence>
<keyword evidence="13" id="KW-1185">Reference proteome</keyword>
<comment type="subunit">
    <text evidence="9">Heterodimer of DFFA and DFFB. Interacts with H1-1.</text>
</comment>
<reference evidence="14" key="1">
    <citation type="submission" date="2025-08" db="UniProtKB">
        <authorList>
            <consortium name="RefSeq"/>
        </authorList>
    </citation>
    <scope>IDENTIFICATION</scope>
    <source>
        <tissue evidence="14">Muscle</tissue>
    </source>
</reference>
<dbReference type="GO" id="GO:0016787">
    <property type="term" value="F:hydrolase activity"/>
    <property type="evidence" value="ECO:0007669"/>
    <property type="project" value="UniProtKB-KW"/>
</dbReference>
<dbReference type="Gene3D" id="6.10.140.170">
    <property type="match status" value="1"/>
</dbReference>
<dbReference type="GeneID" id="109373561"/>
<dbReference type="Gene3D" id="3.10.20.10">
    <property type="match status" value="1"/>
</dbReference>
<feature type="domain" description="CIDE-N" evidence="12">
    <location>
        <begin position="7"/>
        <end position="83"/>
    </location>
</feature>
<organism evidence="13 14">
    <name type="scientific">Hipposideros armiger</name>
    <name type="common">Great Himalayan leaf-nosed bat</name>
    <dbReference type="NCBI Taxonomy" id="186990"/>
    <lineage>
        <taxon>Eukaryota</taxon>
        <taxon>Metazoa</taxon>
        <taxon>Chordata</taxon>
        <taxon>Craniata</taxon>
        <taxon>Vertebrata</taxon>
        <taxon>Euteleostomi</taxon>
        <taxon>Mammalia</taxon>
        <taxon>Eutheria</taxon>
        <taxon>Laurasiatheria</taxon>
        <taxon>Chiroptera</taxon>
        <taxon>Yinpterochiroptera</taxon>
        <taxon>Rhinolophoidea</taxon>
        <taxon>Hipposideridae</taxon>
        <taxon>Hipposideros</taxon>
    </lineage>
</organism>
<dbReference type="InterPro" id="IPR003508">
    <property type="entry name" value="CIDE-N_dom"/>
</dbReference>
<dbReference type="PROSITE" id="PS51135">
    <property type="entry name" value="CIDE_N"/>
    <property type="match status" value="1"/>
</dbReference>
<dbReference type="SMART" id="SM00266">
    <property type="entry name" value="CAD"/>
    <property type="match status" value="1"/>
</dbReference>
<evidence type="ECO:0000256" key="8">
    <source>
        <dbReference type="ARBA" id="ARBA00053660"/>
    </source>
</evidence>
<evidence type="ECO:0000256" key="9">
    <source>
        <dbReference type="ARBA" id="ARBA00064007"/>
    </source>
</evidence>
<name>A0A8B7Q2Q1_HIPAR</name>
<evidence type="ECO:0000256" key="10">
    <source>
        <dbReference type="ARBA" id="ARBA00069517"/>
    </source>
</evidence>
<evidence type="ECO:0000313" key="13">
    <source>
        <dbReference type="Proteomes" id="UP000694851"/>
    </source>
</evidence>
<dbReference type="PANTHER" id="PTHR13067:SF2">
    <property type="entry name" value="CASPASE-ACTIVATED DNASE"/>
    <property type="match status" value="1"/>
</dbReference>
<dbReference type="GO" id="GO:0006309">
    <property type="term" value="P:apoptotic DNA fragmentation"/>
    <property type="evidence" value="ECO:0007669"/>
    <property type="project" value="InterPro"/>
</dbReference>
<gene>
    <name evidence="14" type="primary">DFFB</name>
</gene>
<keyword evidence="7" id="KW-0539">Nucleus</keyword>
<keyword evidence="3" id="KW-0963">Cytoplasm</keyword>
<keyword evidence="5" id="KW-0540">Nuclease</keyword>
<sequence>MFTVLRKPKTFKLRALHSQKKFGVAGKSCQEVLRKGCLHLQLPVPGSRLCVYEDGTELTGDYFWSVPDNSELVLLTEGQTWQGYVSDISRFLSVFHKPHVEVIQAARQLLSDEQAPLRQKLLADLLHVISENIAAETRAEDPPWFEGLESRFQNKSSYLRYSCESRVRGYLREVSSHASVVDVDTQEEYVRIVDAMGQKLKAAQYNGSYFDRGAEAGGRLCTPEGWFSCQGPFDMDDCASRHSINPYGNRESRVLFSTWNLDHVQDTHGDLMNIARWGLSSLNSAMPLEGACLAFLRMKDTMGEGSAQPALQQSTATGAGRATPQQTLSLGGWLCSNGL</sequence>
<evidence type="ECO:0000256" key="5">
    <source>
        <dbReference type="ARBA" id="ARBA00022722"/>
    </source>
</evidence>
<dbReference type="InterPro" id="IPR044925">
    <property type="entry name" value="His-Me_finger_sf"/>
</dbReference>
<dbReference type="GO" id="GO:0005737">
    <property type="term" value="C:cytoplasm"/>
    <property type="evidence" value="ECO:0007669"/>
    <property type="project" value="UniProtKB-SubCell"/>
</dbReference>
<dbReference type="RefSeq" id="XP_019483034.1">
    <property type="nucleotide sequence ID" value="XM_019627489.1"/>
</dbReference>
<comment type="function">
    <text evidence="8">Nuclease that induces DNA fragmentation and chromatin condensation during apoptosis. Degrades naked DNA and induces apoptotic morphology.</text>
</comment>
<dbReference type="OrthoDB" id="9943677at2759"/>
<dbReference type="PANTHER" id="PTHR13067">
    <property type="entry name" value="CASPASE-ACTIVATED DNASE"/>
    <property type="match status" value="1"/>
</dbReference>
<evidence type="ECO:0000256" key="11">
    <source>
        <dbReference type="PROSITE-ProRule" id="PRU00447"/>
    </source>
</evidence>
<evidence type="ECO:0000256" key="6">
    <source>
        <dbReference type="ARBA" id="ARBA00022801"/>
    </source>
</evidence>
<dbReference type="CTD" id="1677"/>
<accession>A0A8B7Q2Q1</accession>
<proteinExistence type="predicted"/>
<dbReference type="SUPFAM" id="SSF54277">
    <property type="entry name" value="CAD &amp; PB1 domains"/>
    <property type="match status" value="1"/>
</dbReference>